<evidence type="ECO:0000313" key="3">
    <source>
        <dbReference type="EMBL" id="GIJ70766.1"/>
    </source>
</evidence>
<dbReference type="EMBL" id="BOPH01000082">
    <property type="protein sequence ID" value="GIJ70766.1"/>
    <property type="molecule type" value="Genomic_DNA"/>
</dbReference>
<comment type="similarity">
    <text evidence="1">Belongs to the AHA1 family.</text>
</comment>
<sequence length="164" mass="17964">MTLTYRPGSKQDPTYRYPDGSHNVLVSDIMQQGTPQQVFRGLTAPAALRDWTGADVEETVDGVRWHVPDLGVSGTSAAQVEGEYVTVALETAAWRTTRSDATIRLWPVPRATLVLVNHRGLSADDLDAARGLWAPGLLNRLRFWVLAMAPNSRTVGIVEPGSRE</sequence>
<dbReference type="InterPro" id="IPR013538">
    <property type="entry name" value="ASHA1/2-like_C"/>
</dbReference>
<proteinExistence type="inferred from homology"/>
<dbReference type="InterPro" id="IPR023393">
    <property type="entry name" value="START-like_dom_sf"/>
</dbReference>
<reference evidence="3" key="1">
    <citation type="submission" date="2021-01" db="EMBL/GenBank/DDBJ databases">
        <title>Whole genome shotgun sequence of Virgisporangium ochraceum NBRC 16418.</title>
        <authorList>
            <person name="Komaki H."/>
            <person name="Tamura T."/>
        </authorList>
    </citation>
    <scope>NUCLEOTIDE SEQUENCE</scope>
    <source>
        <strain evidence="3">NBRC 16418</strain>
    </source>
</reference>
<evidence type="ECO:0000313" key="4">
    <source>
        <dbReference type="Proteomes" id="UP000635606"/>
    </source>
</evidence>
<keyword evidence="4" id="KW-1185">Reference proteome</keyword>
<gene>
    <name evidence="3" type="ORF">Voc01_056830</name>
</gene>
<dbReference type="AlphaFoldDB" id="A0A8J4EDJ5"/>
<evidence type="ECO:0000256" key="1">
    <source>
        <dbReference type="ARBA" id="ARBA00006817"/>
    </source>
</evidence>
<comment type="caution">
    <text evidence="3">The sequence shown here is derived from an EMBL/GenBank/DDBJ whole genome shotgun (WGS) entry which is preliminary data.</text>
</comment>
<organism evidence="3 4">
    <name type="scientific">Virgisporangium ochraceum</name>
    <dbReference type="NCBI Taxonomy" id="65505"/>
    <lineage>
        <taxon>Bacteria</taxon>
        <taxon>Bacillati</taxon>
        <taxon>Actinomycetota</taxon>
        <taxon>Actinomycetes</taxon>
        <taxon>Micromonosporales</taxon>
        <taxon>Micromonosporaceae</taxon>
        <taxon>Virgisporangium</taxon>
    </lineage>
</organism>
<dbReference type="Gene3D" id="3.30.530.20">
    <property type="match status" value="1"/>
</dbReference>
<dbReference type="Proteomes" id="UP000635606">
    <property type="component" value="Unassembled WGS sequence"/>
</dbReference>
<dbReference type="Pfam" id="PF08327">
    <property type="entry name" value="AHSA1"/>
    <property type="match status" value="1"/>
</dbReference>
<protein>
    <recommendedName>
        <fullName evidence="2">Activator of Hsp90 ATPase homologue 1/2-like C-terminal domain-containing protein</fullName>
    </recommendedName>
</protein>
<evidence type="ECO:0000259" key="2">
    <source>
        <dbReference type="Pfam" id="PF08327"/>
    </source>
</evidence>
<dbReference type="RefSeq" id="WP_203930659.1">
    <property type="nucleotide sequence ID" value="NZ_BOPH01000082.1"/>
</dbReference>
<feature type="domain" description="Activator of Hsp90 ATPase homologue 1/2-like C-terminal" evidence="2">
    <location>
        <begin position="34"/>
        <end position="133"/>
    </location>
</feature>
<name>A0A8J4EDJ5_9ACTN</name>
<dbReference type="SUPFAM" id="SSF55961">
    <property type="entry name" value="Bet v1-like"/>
    <property type="match status" value="1"/>
</dbReference>
<accession>A0A8J4EDJ5</accession>